<evidence type="ECO:0000256" key="5">
    <source>
        <dbReference type="ARBA" id="ARBA00022723"/>
    </source>
</evidence>
<dbReference type="PANTHER" id="PTHR18952">
    <property type="entry name" value="CARBONIC ANHYDRASE"/>
    <property type="match status" value="1"/>
</dbReference>
<accession>A0A9P8MMC7</accession>
<comment type="cofactor">
    <cofactor evidence="1 9">
        <name>Zn(2+)</name>
        <dbReference type="ChEBI" id="CHEBI:29105"/>
    </cofactor>
</comment>
<dbReference type="PANTHER" id="PTHR18952:SF265">
    <property type="entry name" value="CARBONIC ANHYDRASE"/>
    <property type="match status" value="1"/>
</dbReference>
<evidence type="ECO:0000256" key="2">
    <source>
        <dbReference type="ARBA" id="ARBA00002904"/>
    </source>
</evidence>
<dbReference type="GeneID" id="68359047"/>
<evidence type="ECO:0000256" key="9">
    <source>
        <dbReference type="RuleBase" id="RU367011"/>
    </source>
</evidence>
<feature type="domain" description="Alpha-carbonic anhydrase" evidence="10">
    <location>
        <begin position="35"/>
        <end position="268"/>
    </location>
</feature>
<comment type="similarity">
    <text evidence="3 9">Belongs to the alpha-carbonic anhydrase family.</text>
</comment>
<dbReference type="Gene3D" id="3.10.200.10">
    <property type="entry name" value="Alpha carbonic anhydrase"/>
    <property type="match status" value="1"/>
</dbReference>
<evidence type="ECO:0000259" key="10">
    <source>
        <dbReference type="PROSITE" id="PS51144"/>
    </source>
</evidence>
<dbReference type="RefSeq" id="XP_044716386.1">
    <property type="nucleotide sequence ID" value="XM_044868389.1"/>
</dbReference>
<comment type="caution">
    <text evidence="11">The sequence shown here is derived from an EMBL/GenBank/DDBJ whole genome shotgun (WGS) entry which is preliminary data.</text>
</comment>
<evidence type="ECO:0000313" key="11">
    <source>
        <dbReference type="EMBL" id="KAH0958873.1"/>
    </source>
</evidence>
<name>A0A9P8MMC7_9HYPO</name>
<dbReference type="AlphaFoldDB" id="A0A9P8MMC7"/>
<keyword evidence="12" id="KW-1185">Reference proteome</keyword>
<comment type="catalytic activity">
    <reaction evidence="8 9">
        <text>hydrogencarbonate + H(+) = CO2 + H2O</text>
        <dbReference type="Rhea" id="RHEA:10748"/>
        <dbReference type="ChEBI" id="CHEBI:15377"/>
        <dbReference type="ChEBI" id="CHEBI:15378"/>
        <dbReference type="ChEBI" id="CHEBI:16526"/>
        <dbReference type="ChEBI" id="CHEBI:17544"/>
        <dbReference type="EC" id="4.2.1.1"/>
    </reaction>
</comment>
<dbReference type="Proteomes" id="UP000824596">
    <property type="component" value="Unassembled WGS sequence"/>
</dbReference>
<evidence type="ECO:0000256" key="1">
    <source>
        <dbReference type="ARBA" id="ARBA00001947"/>
    </source>
</evidence>
<dbReference type="InterPro" id="IPR023561">
    <property type="entry name" value="Carbonic_anhydrase_a-class"/>
</dbReference>
<reference evidence="11" key="1">
    <citation type="submission" date="2021-09" db="EMBL/GenBank/DDBJ databases">
        <title>A high-quality genome of the endoparasitic fungus Hirsutella rhossiliensis with a comparison of Hirsutella genomes reveals transposable elements contributing to genome size variation.</title>
        <authorList>
            <person name="Lin R."/>
            <person name="Jiao Y."/>
            <person name="Sun X."/>
            <person name="Ling J."/>
            <person name="Xie B."/>
            <person name="Cheng X."/>
        </authorList>
    </citation>
    <scope>NUCLEOTIDE SEQUENCE</scope>
    <source>
        <strain evidence="11">HR02</strain>
    </source>
</reference>
<dbReference type="SUPFAM" id="SSF51069">
    <property type="entry name" value="Carbonic anhydrase"/>
    <property type="match status" value="1"/>
</dbReference>
<comment type="function">
    <text evidence="2 9">Reversible hydration of carbon dioxide.</text>
</comment>
<dbReference type="InterPro" id="IPR041891">
    <property type="entry name" value="Alpha_CA_prokaryot-like"/>
</dbReference>
<evidence type="ECO:0000256" key="6">
    <source>
        <dbReference type="ARBA" id="ARBA00022833"/>
    </source>
</evidence>
<keyword evidence="7 9" id="KW-0456">Lyase</keyword>
<dbReference type="PROSITE" id="PS51257">
    <property type="entry name" value="PROKAR_LIPOPROTEIN"/>
    <property type="match status" value="1"/>
</dbReference>
<organism evidence="11 12">
    <name type="scientific">Hirsutella rhossiliensis</name>
    <dbReference type="NCBI Taxonomy" id="111463"/>
    <lineage>
        <taxon>Eukaryota</taxon>
        <taxon>Fungi</taxon>
        <taxon>Dikarya</taxon>
        <taxon>Ascomycota</taxon>
        <taxon>Pezizomycotina</taxon>
        <taxon>Sordariomycetes</taxon>
        <taxon>Hypocreomycetidae</taxon>
        <taxon>Hypocreales</taxon>
        <taxon>Ophiocordycipitaceae</taxon>
        <taxon>Hirsutella</taxon>
    </lineage>
</organism>
<protein>
    <recommendedName>
        <fullName evidence="4 9">Carbonic anhydrase</fullName>
        <ecNumber evidence="4 9">4.2.1.1</ecNumber>
    </recommendedName>
</protein>
<evidence type="ECO:0000256" key="8">
    <source>
        <dbReference type="ARBA" id="ARBA00048348"/>
    </source>
</evidence>
<evidence type="ECO:0000256" key="4">
    <source>
        <dbReference type="ARBA" id="ARBA00012925"/>
    </source>
</evidence>
<dbReference type="PROSITE" id="PS51144">
    <property type="entry name" value="ALPHA_CA_2"/>
    <property type="match status" value="1"/>
</dbReference>
<proteinExistence type="inferred from homology"/>
<dbReference type="InterPro" id="IPR036398">
    <property type="entry name" value="CA_dom_sf"/>
</dbReference>
<dbReference type="InterPro" id="IPR001148">
    <property type="entry name" value="CA_dom"/>
</dbReference>
<dbReference type="GO" id="GO:0008270">
    <property type="term" value="F:zinc ion binding"/>
    <property type="evidence" value="ECO:0007669"/>
    <property type="project" value="UniProtKB-UniRule"/>
</dbReference>
<dbReference type="EMBL" id="JAIZPD010000014">
    <property type="protein sequence ID" value="KAH0958873.1"/>
    <property type="molecule type" value="Genomic_DNA"/>
</dbReference>
<dbReference type="InterPro" id="IPR018338">
    <property type="entry name" value="Carbonic_anhydrase_a-class_CS"/>
</dbReference>
<dbReference type="CDD" id="cd03124">
    <property type="entry name" value="alpha_CA_prokaryotic_like"/>
    <property type="match status" value="1"/>
</dbReference>
<dbReference type="OrthoDB" id="429145at2759"/>
<dbReference type="Pfam" id="PF00194">
    <property type="entry name" value="Carb_anhydrase"/>
    <property type="match status" value="1"/>
</dbReference>
<evidence type="ECO:0000313" key="12">
    <source>
        <dbReference type="Proteomes" id="UP000824596"/>
    </source>
</evidence>
<evidence type="ECO:0000256" key="3">
    <source>
        <dbReference type="ARBA" id="ARBA00010718"/>
    </source>
</evidence>
<gene>
    <name evidence="11" type="ORF">HRG_09918</name>
</gene>
<dbReference type="SMART" id="SM01057">
    <property type="entry name" value="Carb_anhydrase"/>
    <property type="match status" value="1"/>
</dbReference>
<dbReference type="EC" id="4.2.1.1" evidence="4 9"/>
<evidence type="ECO:0000256" key="7">
    <source>
        <dbReference type="ARBA" id="ARBA00023239"/>
    </source>
</evidence>
<keyword evidence="5 9" id="KW-0479">Metal-binding</keyword>
<sequence>MKSYALAQFISIATAGCSLDTFSSPRSDLTLRSAGGYGYDGLNEPLAWHKLSANNSLCATGKNQSPINLVPSKELTIDGSSLAFQLYSYPEGGELENLGNTVQVQVNGSIMLDNWVYNLVQFHFHTPSEHHLMGEHFPLEVHFVAQNDAGSLAIIAFFVEIAIGDDRISSFLTAVLSRVKEVPQSGQIFLTGALNHTDLQYHLSQSDVYQYNGSLTTPPCSEHVFFNVVASPLYLHPREYRALKKIMKYNSRYTQNRPGQDNLLSRRI</sequence>
<dbReference type="PROSITE" id="PS00162">
    <property type="entry name" value="ALPHA_CA_1"/>
    <property type="match status" value="1"/>
</dbReference>
<keyword evidence="6 9" id="KW-0862">Zinc</keyword>
<dbReference type="GO" id="GO:0004089">
    <property type="term" value="F:carbonate dehydratase activity"/>
    <property type="evidence" value="ECO:0007669"/>
    <property type="project" value="UniProtKB-UniRule"/>
</dbReference>